<feature type="domain" description="NodB homology" evidence="2">
    <location>
        <begin position="35"/>
        <end position="181"/>
    </location>
</feature>
<keyword evidence="4" id="KW-1185">Reference proteome</keyword>
<reference evidence="3 4" key="1">
    <citation type="journal article" date="2007" name="Appl. Environ. Microbiol.">
        <title>Genome sequence of the cellulolytic gliding bacterium Cytophaga hutchinsonii.</title>
        <authorList>
            <person name="Xie G."/>
            <person name="Bruce D.C."/>
            <person name="Challacombe J.F."/>
            <person name="Chertkov O."/>
            <person name="Detter J.C."/>
            <person name="Gilna P."/>
            <person name="Han C.S."/>
            <person name="Lucas S."/>
            <person name="Misra M."/>
            <person name="Myers G.L."/>
            <person name="Richardson P."/>
            <person name="Tapia R."/>
            <person name="Thayer N."/>
            <person name="Thompson L.S."/>
            <person name="Brettin T.S."/>
            <person name="Henrissat B."/>
            <person name="Wilson D.B."/>
            <person name="McBride M.J."/>
        </authorList>
    </citation>
    <scope>NUCLEOTIDE SEQUENCE [LARGE SCALE GENOMIC DNA]</scope>
    <source>
        <strain evidence="4">ATCC 33406 / DSM 1761 / CIP 103989 / NBRC 15051 / NCIMB 9469 / D465</strain>
    </source>
</reference>
<evidence type="ECO:0000259" key="2">
    <source>
        <dbReference type="Pfam" id="PF01522"/>
    </source>
</evidence>
<dbReference type="PANTHER" id="PTHR34216:SF11">
    <property type="entry name" value="CHITOOLIGOSACCHARIDE DEACETYLASE"/>
    <property type="match status" value="1"/>
</dbReference>
<gene>
    <name evidence="3" type="ordered locus">CHU_1227</name>
</gene>
<dbReference type="AlphaFoldDB" id="A0A6N4SQA7"/>
<dbReference type="RefSeq" id="WP_011584615.1">
    <property type="nucleotide sequence ID" value="NC_008255.1"/>
</dbReference>
<keyword evidence="1" id="KW-0732">Signal</keyword>
<evidence type="ECO:0000313" key="4">
    <source>
        <dbReference type="Proteomes" id="UP000001822"/>
    </source>
</evidence>
<dbReference type="EMBL" id="CP000383">
    <property type="protein sequence ID" value="ABG58500.1"/>
    <property type="molecule type" value="Genomic_DNA"/>
</dbReference>
<dbReference type="PANTHER" id="PTHR34216">
    <property type="match status" value="1"/>
</dbReference>
<accession>A0A6N4SQA7</accession>
<evidence type="ECO:0000256" key="1">
    <source>
        <dbReference type="ARBA" id="ARBA00022729"/>
    </source>
</evidence>
<dbReference type="InterPro" id="IPR051398">
    <property type="entry name" value="Polysacch_Deacetylase"/>
</dbReference>
<evidence type="ECO:0000313" key="3">
    <source>
        <dbReference type="EMBL" id="ABG58500.1"/>
    </source>
</evidence>
<dbReference type="KEGG" id="chu:CHU_1227"/>
<dbReference type="InterPro" id="IPR002509">
    <property type="entry name" value="NODB_dom"/>
</dbReference>
<dbReference type="GO" id="GO:0005975">
    <property type="term" value="P:carbohydrate metabolic process"/>
    <property type="evidence" value="ECO:0007669"/>
    <property type="project" value="InterPro"/>
</dbReference>
<dbReference type="GO" id="GO:0016810">
    <property type="term" value="F:hydrolase activity, acting on carbon-nitrogen (but not peptide) bonds"/>
    <property type="evidence" value="ECO:0007669"/>
    <property type="project" value="InterPro"/>
</dbReference>
<dbReference type="SUPFAM" id="SSF88713">
    <property type="entry name" value="Glycoside hydrolase/deacetylase"/>
    <property type="match status" value="1"/>
</dbReference>
<dbReference type="Pfam" id="PF01522">
    <property type="entry name" value="Polysacc_deac_1"/>
    <property type="match status" value="1"/>
</dbReference>
<sequence length="330" mass="38669">MNGAFVISLDFELYWGVRDSKSLEHYKENILGVWEAMPRLLNLFSEFNIKATFATVGLLTFDSKEALIAAIPEQLPHYTHDAYNWYPDYLTQVGSSEKEDKLHFAPSLIQQIHDAGVHEICTHTFTHYYTLEEGAGIVSFKADLEAAKKRAHAMGIPMNTIIFPRNQYNSEYLNVCKEAGFIGFRGTEDSWLYKPLSRTKESSWRRLLRLIDSYWNISGVHCYDWNEIKDPSGLYNIPASRFLRPYPGKKLRFLERLRLKRITNAMTYAAMNGKIFHLWWHPHNFGKDIQKNITFLRAILEHQHTLYKVYGFESRTMNKCYSIINNYEQR</sequence>
<dbReference type="Proteomes" id="UP000001822">
    <property type="component" value="Chromosome"/>
</dbReference>
<proteinExistence type="predicted"/>
<name>A0A6N4SQA7_CYTH3</name>
<organism evidence="3 4">
    <name type="scientific">Cytophaga hutchinsonii (strain ATCC 33406 / DSM 1761 / CIP 103989 / NBRC 15051 / NCIMB 9469 / D465)</name>
    <dbReference type="NCBI Taxonomy" id="269798"/>
    <lineage>
        <taxon>Bacteria</taxon>
        <taxon>Pseudomonadati</taxon>
        <taxon>Bacteroidota</taxon>
        <taxon>Cytophagia</taxon>
        <taxon>Cytophagales</taxon>
        <taxon>Cytophagaceae</taxon>
        <taxon>Cytophaga</taxon>
    </lineage>
</organism>
<dbReference type="InterPro" id="IPR011330">
    <property type="entry name" value="Glyco_hydro/deAcase_b/a-brl"/>
</dbReference>
<dbReference type="Gene3D" id="3.20.20.370">
    <property type="entry name" value="Glycoside hydrolase/deacetylase"/>
    <property type="match status" value="1"/>
</dbReference>
<dbReference type="OrthoDB" id="7836272at2"/>
<protein>
    <recommendedName>
        <fullName evidence="2">NodB homology domain-containing protein</fullName>
    </recommendedName>
</protein>
<dbReference type="CDD" id="cd10929">
    <property type="entry name" value="CE4_u5"/>
    <property type="match status" value="1"/>
</dbReference>